<dbReference type="EMBL" id="CAUOFW020001825">
    <property type="protein sequence ID" value="CAK9149045.1"/>
    <property type="molecule type" value="Genomic_DNA"/>
</dbReference>
<dbReference type="PANTHER" id="PTHR34046">
    <property type="entry name" value="OS06G0218800 PROTEIN"/>
    <property type="match status" value="1"/>
</dbReference>
<evidence type="ECO:0000313" key="2">
    <source>
        <dbReference type="EMBL" id="CAK9149045.1"/>
    </source>
</evidence>
<dbReference type="InterPro" id="IPR008004">
    <property type="entry name" value="OCTOPUS-like"/>
</dbReference>
<comment type="caution">
    <text evidence="2">The sequence shown here is derived from an EMBL/GenBank/DDBJ whole genome shotgun (WGS) entry which is preliminary data.</text>
</comment>
<dbReference type="PANTHER" id="PTHR34046:SF7">
    <property type="entry name" value="DUF740 FAMILY PROTEIN"/>
    <property type="match status" value="1"/>
</dbReference>
<proteinExistence type="predicted"/>
<dbReference type="Proteomes" id="UP001642360">
    <property type="component" value="Unassembled WGS sequence"/>
</dbReference>
<feature type="region of interest" description="Disordered" evidence="1">
    <location>
        <begin position="44"/>
        <end position="83"/>
    </location>
</feature>
<protein>
    <submittedName>
        <fullName evidence="2">Uncharacterized protein</fullName>
    </submittedName>
</protein>
<gene>
    <name evidence="2" type="ORF">ILEXP_LOCUS17036</name>
</gene>
<feature type="compositionally biased region" description="Polar residues" evidence="1">
    <location>
        <begin position="44"/>
        <end position="56"/>
    </location>
</feature>
<feature type="compositionally biased region" description="Low complexity" evidence="1">
    <location>
        <begin position="57"/>
        <end position="77"/>
    </location>
</feature>
<dbReference type="Pfam" id="PF05340">
    <property type="entry name" value="DUF740"/>
    <property type="match status" value="1"/>
</dbReference>
<reference evidence="2 3" key="1">
    <citation type="submission" date="2024-02" db="EMBL/GenBank/DDBJ databases">
        <authorList>
            <person name="Vignale AGUSTIN F."/>
            <person name="Sosa J E."/>
            <person name="Modenutti C."/>
        </authorList>
    </citation>
    <scope>NUCLEOTIDE SEQUENCE [LARGE SCALE GENOMIC DNA]</scope>
</reference>
<organism evidence="2 3">
    <name type="scientific">Ilex paraguariensis</name>
    <name type="common">yerba mate</name>
    <dbReference type="NCBI Taxonomy" id="185542"/>
    <lineage>
        <taxon>Eukaryota</taxon>
        <taxon>Viridiplantae</taxon>
        <taxon>Streptophyta</taxon>
        <taxon>Embryophyta</taxon>
        <taxon>Tracheophyta</taxon>
        <taxon>Spermatophyta</taxon>
        <taxon>Magnoliopsida</taxon>
        <taxon>eudicotyledons</taxon>
        <taxon>Gunneridae</taxon>
        <taxon>Pentapetalae</taxon>
        <taxon>asterids</taxon>
        <taxon>campanulids</taxon>
        <taxon>Aquifoliales</taxon>
        <taxon>Aquifoliaceae</taxon>
        <taxon>Ilex</taxon>
    </lineage>
</organism>
<evidence type="ECO:0000256" key="1">
    <source>
        <dbReference type="SAM" id="MobiDB-lite"/>
    </source>
</evidence>
<feature type="region of interest" description="Disordered" evidence="1">
    <location>
        <begin position="1"/>
        <end position="29"/>
    </location>
</feature>
<keyword evidence="3" id="KW-1185">Reference proteome</keyword>
<dbReference type="AlphaFoldDB" id="A0ABC8RVP4"/>
<sequence>METRKPKNHQMGASKANIQCKKHPKHRQSPGICSVCLREKLSQLSTSSRSNTATTISSCSSSSLSSLSSSNASSYSSPVHRNHRVGLERRGSVGFTMNGRNVLSKSMSMAAFVPRRREGERRDQVKKSSFWSKFLRPKNKGMDECLMHSRTMRERVITRVQ</sequence>
<accession>A0ABC8RVP4</accession>
<evidence type="ECO:0000313" key="3">
    <source>
        <dbReference type="Proteomes" id="UP001642360"/>
    </source>
</evidence>
<name>A0ABC8RVP4_9AQUA</name>